<keyword evidence="3" id="KW-1185">Reference proteome</keyword>
<dbReference type="AlphaFoldDB" id="A0A2K9LTW8"/>
<dbReference type="CDD" id="cd04301">
    <property type="entry name" value="NAT_SF"/>
    <property type="match status" value="1"/>
</dbReference>
<evidence type="ECO:0000259" key="1">
    <source>
        <dbReference type="PROSITE" id="PS51186"/>
    </source>
</evidence>
<dbReference type="PROSITE" id="PS51186">
    <property type="entry name" value="GNAT"/>
    <property type="match status" value="1"/>
</dbReference>
<name>A0A2K9LTW8_SPISQ</name>
<dbReference type="Pfam" id="PF00583">
    <property type="entry name" value="Acetyltransf_1"/>
    <property type="match status" value="1"/>
</dbReference>
<dbReference type="SUPFAM" id="SSF55729">
    <property type="entry name" value="Acyl-CoA N-acyltransferases (Nat)"/>
    <property type="match status" value="1"/>
</dbReference>
<dbReference type="Gene3D" id="3.40.630.30">
    <property type="match status" value="1"/>
</dbReference>
<dbReference type="OrthoDB" id="119498at2"/>
<dbReference type="GO" id="GO:0016747">
    <property type="term" value="F:acyltransferase activity, transferring groups other than amino-acyl groups"/>
    <property type="evidence" value="ECO:0007669"/>
    <property type="project" value="InterPro"/>
</dbReference>
<dbReference type="EMBL" id="CP025543">
    <property type="protein sequence ID" value="AUM62518.1"/>
    <property type="molecule type" value="Genomic_DNA"/>
</dbReference>
<reference evidence="2 3" key="1">
    <citation type="submission" date="2017-12" db="EMBL/GenBank/DDBJ databases">
        <title>Complete genome sequence of Spiroplasma monobiae MQ-1 (ATCC 33825).</title>
        <authorList>
            <person name="Tsai Y.-M."/>
            <person name="Lo W.-S."/>
            <person name="Wu P.-S."/>
            <person name="Cho S.-T."/>
            <person name="Kuo C.-H."/>
        </authorList>
    </citation>
    <scope>NUCLEOTIDE SEQUENCE [LARGE SCALE GENOMIC DNA]</scope>
    <source>
        <strain evidence="2 3">MQ-1</strain>
    </source>
</reference>
<gene>
    <name evidence="2" type="ORF">SMONO_v1c02690</name>
</gene>
<protein>
    <recommendedName>
        <fullName evidence="1">N-acetyltransferase domain-containing protein</fullName>
    </recommendedName>
</protein>
<sequence>MKFLYKQKISENEGHDNLGRAYLSYFSDPINDPFEIIKEGNLQLFKFKKHENSIVTINWDYSTEDIDKFNQYSPKFLVNLTNKKYDNQELKGMKFKGGYTFMRLNLKGLTKFDALELEGATFEKMTNSVELDTFVDIVGTVFTSDVTSSKKFYGIFDEYKDLSELFLIKYNKDIVGTGHLIHFDKNSSIVDDIAISEKARGKGLATFLMKSLINWSIDNGKEELCLFGSDEAFNIYKKLGFKEEDFWLEQFELIY</sequence>
<evidence type="ECO:0000313" key="2">
    <source>
        <dbReference type="EMBL" id="AUM62518.1"/>
    </source>
</evidence>
<organism evidence="2 3">
    <name type="scientific">Spiroplasma monobiae MQ-1</name>
    <dbReference type="NCBI Taxonomy" id="1336748"/>
    <lineage>
        <taxon>Bacteria</taxon>
        <taxon>Bacillati</taxon>
        <taxon>Mycoplasmatota</taxon>
        <taxon>Mollicutes</taxon>
        <taxon>Entomoplasmatales</taxon>
        <taxon>Spiroplasmataceae</taxon>
        <taxon>Spiroplasma</taxon>
    </lineage>
</organism>
<dbReference type="RefSeq" id="WP_101780579.1">
    <property type="nucleotide sequence ID" value="NZ_CP025543.1"/>
</dbReference>
<dbReference type="Proteomes" id="UP000234790">
    <property type="component" value="Chromosome"/>
</dbReference>
<accession>A0A2K9LTW8</accession>
<dbReference type="KEGG" id="smoo:SMONO_v1c02690"/>
<feature type="domain" description="N-acetyltransferase" evidence="1">
    <location>
        <begin position="120"/>
        <end position="255"/>
    </location>
</feature>
<evidence type="ECO:0000313" key="3">
    <source>
        <dbReference type="Proteomes" id="UP000234790"/>
    </source>
</evidence>
<dbReference type="InterPro" id="IPR000182">
    <property type="entry name" value="GNAT_dom"/>
</dbReference>
<proteinExistence type="predicted"/>
<dbReference type="InterPro" id="IPR016181">
    <property type="entry name" value="Acyl_CoA_acyltransferase"/>
</dbReference>